<dbReference type="EMBL" id="MTAB01000009">
    <property type="protein sequence ID" value="OSI22443.1"/>
    <property type="molecule type" value="Genomic_DNA"/>
</dbReference>
<dbReference type="RefSeq" id="WP_085359010.1">
    <property type="nucleotide sequence ID" value="NZ_MTAB01000009.1"/>
</dbReference>
<dbReference type="Proteomes" id="UP000193303">
    <property type="component" value="Unassembled WGS sequence"/>
</dbReference>
<evidence type="ECO:0000313" key="1">
    <source>
        <dbReference type="EMBL" id="OSI22443.1"/>
    </source>
</evidence>
<dbReference type="InterPro" id="IPR029016">
    <property type="entry name" value="GAF-like_dom_sf"/>
</dbReference>
<gene>
    <name evidence="1" type="ORF">BV912_05590</name>
</gene>
<dbReference type="PANTHER" id="PTHR38765:SF1">
    <property type="entry name" value="DUF484 DOMAIN-CONTAINING PROTEIN"/>
    <property type="match status" value="1"/>
</dbReference>
<dbReference type="Gene3D" id="3.30.450.40">
    <property type="match status" value="1"/>
</dbReference>
<protein>
    <recommendedName>
        <fullName evidence="3">DUF484 family protein</fullName>
    </recommendedName>
</protein>
<dbReference type="InterPro" id="IPR007435">
    <property type="entry name" value="DUF484"/>
</dbReference>
<dbReference type="AlphaFoldDB" id="A0A1X3DJ32"/>
<comment type="caution">
    <text evidence="1">The sequence shown here is derived from an EMBL/GenBank/DDBJ whole genome shotgun (WGS) entry which is preliminary data.</text>
</comment>
<proteinExistence type="predicted"/>
<reference evidence="2" key="1">
    <citation type="submission" date="2017-01" db="EMBL/GenBank/DDBJ databases">
        <authorList>
            <person name="Mah S.A."/>
            <person name="Swanson W.J."/>
            <person name="Moy G.W."/>
            <person name="Vacquier V.D."/>
        </authorList>
    </citation>
    <scope>NUCLEOTIDE SEQUENCE [LARGE SCALE GENOMIC DNA]</scope>
    <source>
        <strain evidence="2">124861</strain>
    </source>
</reference>
<organism evidence="1 2">
    <name type="scientific">Neisseria dumasiana</name>
    <dbReference type="NCBI Taxonomy" id="1931275"/>
    <lineage>
        <taxon>Bacteria</taxon>
        <taxon>Pseudomonadati</taxon>
        <taxon>Pseudomonadota</taxon>
        <taxon>Betaproteobacteria</taxon>
        <taxon>Neisseriales</taxon>
        <taxon>Neisseriaceae</taxon>
        <taxon>Neisseria</taxon>
    </lineage>
</organism>
<name>A0A1X3DJ32_9NEIS</name>
<evidence type="ECO:0008006" key="3">
    <source>
        <dbReference type="Google" id="ProtNLM"/>
    </source>
</evidence>
<dbReference type="STRING" id="1931275.BV914_09410"/>
<dbReference type="OrthoDB" id="8525200at2"/>
<dbReference type="Pfam" id="PF04340">
    <property type="entry name" value="DUF484"/>
    <property type="match status" value="1"/>
</dbReference>
<sequence length="218" mass="24293">MKKENVLDFLRQHPDFLAEHADELGIRLRDDKVRSFAQAQLTASRLKIEKMAGQLQTMITDSEANRKIVQRQMALDIKLLQANTVARLVQALYSSLEHDFDIRHFRLVLIAEPKNKVRIPETIVLPAKADKARKQIANLHAPVLGTKISAEIRELLPENNTIPESYLQLPIPIGGTTGGLLLAADENVNRFAAGLETETVCHLADAVGAALSRMMGYR</sequence>
<accession>A0A1X3DJ32</accession>
<evidence type="ECO:0000313" key="2">
    <source>
        <dbReference type="Proteomes" id="UP000193303"/>
    </source>
</evidence>
<dbReference type="PANTHER" id="PTHR38765">
    <property type="entry name" value="DUF484 DOMAIN-CONTAINING PROTEIN"/>
    <property type="match status" value="1"/>
</dbReference>